<feature type="transmembrane region" description="Helical" evidence="9">
    <location>
        <begin position="89"/>
        <end position="108"/>
    </location>
</feature>
<dbReference type="PROSITE" id="PS50850">
    <property type="entry name" value="MFS"/>
    <property type="match status" value="1"/>
</dbReference>
<dbReference type="InterPro" id="IPR011701">
    <property type="entry name" value="MFS"/>
</dbReference>
<dbReference type="RefSeq" id="WP_156741880.1">
    <property type="nucleotide sequence ID" value="NZ_CACRYJ010000046.1"/>
</dbReference>
<keyword evidence="6 9" id="KW-1133">Transmembrane helix</keyword>
<feature type="transmembrane region" description="Helical" evidence="9">
    <location>
        <begin position="311"/>
        <end position="337"/>
    </location>
</feature>
<feature type="compositionally biased region" description="Low complexity" evidence="8">
    <location>
        <begin position="537"/>
        <end position="552"/>
    </location>
</feature>
<dbReference type="PRINTS" id="PR01036">
    <property type="entry name" value="TCRTETB"/>
</dbReference>
<proteinExistence type="inferred from homology"/>
<keyword evidence="12" id="KW-1185">Reference proteome</keyword>
<name>A0A7M4DM30_9MICO</name>
<evidence type="ECO:0000256" key="2">
    <source>
        <dbReference type="ARBA" id="ARBA00007520"/>
    </source>
</evidence>
<reference evidence="11 12" key="1">
    <citation type="submission" date="2019-11" db="EMBL/GenBank/DDBJ databases">
        <authorList>
            <person name="Criscuolo A."/>
        </authorList>
    </citation>
    <scope>NUCLEOTIDE SEQUENCE [LARGE SCALE GENOMIC DNA]</scope>
    <source>
        <strain evidence="11">CIP111667</strain>
    </source>
</reference>
<dbReference type="CDD" id="cd17502">
    <property type="entry name" value="MFS_Azr1_MDR_like"/>
    <property type="match status" value="1"/>
</dbReference>
<comment type="subcellular location">
    <subcellularLocation>
        <location evidence="1">Cell membrane</location>
        <topology evidence="1">Multi-pass membrane protein</topology>
    </subcellularLocation>
</comment>
<feature type="transmembrane region" description="Helical" evidence="9">
    <location>
        <begin position="58"/>
        <end position="77"/>
    </location>
</feature>
<keyword evidence="3" id="KW-0813">Transport</keyword>
<gene>
    <name evidence="11" type="primary">bmr3_2</name>
    <name evidence="11" type="ORF">HALOF300_03198</name>
</gene>
<dbReference type="Gene3D" id="1.20.1250.20">
    <property type="entry name" value="MFS general substrate transporter like domains"/>
    <property type="match status" value="1"/>
</dbReference>
<feature type="transmembrane region" description="Helical" evidence="9">
    <location>
        <begin position="211"/>
        <end position="231"/>
    </location>
</feature>
<dbReference type="EMBL" id="CACRYJ010000046">
    <property type="protein sequence ID" value="VZO38362.1"/>
    <property type="molecule type" value="Genomic_DNA"/>
</dbReference>
<feature type="transmembrane region" description="Helical" evidence="9">
    <location>
        <begin position="21"/>
        <end position="46"/>
    </location>
</feature>
<feature type="region of interest" description="Disordered" evidence="8">
    <location>
        <begin position="529"/>
        <end position="571"/>
    </location>
</feature>
<keyword evidence="7 9" id="KW-0472">Membrane</keyword>
<feature type="transmembrane region" description="Helical" evidence="9">
    <location>
        <begin position="237"/>
        <end position="259"/>
    </location>
</feature>
<evidence type="ECO:0000256" key="1">
    <source>
        <dbReference type="ARBA" id="ARBA00004651"/>
    </source>
</evidence>
<dbReference type="AlphaFoldDB" id="A0A7M4DM30"/>
<evidence type="ECO:0000256" key="8">
    <source>
        <dbReference type="SAM" id="MobiDB-lite"/>
    </source>
</evidence>
<dbReference type="InterPro" id="IPR020846">
    <property type="entry name" value="MFS_dom"/>
</dbReference>
<keyword evidence="5 9" id="KW-0812">Transmembrane</keyword>
<comment type="caution">
    <text evidence="11">The sequence shown here is derived from an EMBL/GenBank/DDBJ whole genome shotgun (WGS) entry which is preliminary data.</text>
</comment>
<accession>A0A7M4DM30</accession>
<evidence type="ECO:0000256" key="5">
    <source>
        <dbReference type="ARBA" id="ARBA00022692"/>
    </source>
</evidence>
<keyword evidence="4" id="KW-1003">Cell membrane</keyword>
<protein>
    <submittedName>
        <fullName evidence="11">Multidrug resistance protein 3</fullName>
    </submittedName>
</protein>
<feature type="transmembrane region" description="Helical" evidence="9">
    <location>
        <begin position="177"/>
        <end position="199"/>
    </location>
</feature>
<evidence type="ECO:0000256" key="6">
    <source>
        <dbReference type="ARBA" id="ARBA00022989"/>
    </source>
</evidence>
<dbReference type="Gene3D" id="1.20.1720.10">
    <property type="entry name" value="Multidrug resistance protein D"/>
    <property type="match status" value="1"/>
</dbReference>
<evidence type="ECO:0000256" key="9">
    <source>
        <dbReference type="SAM" id="Phobius"/>
    </source>
</evidence>
<comment type="similarity">
    <text evidence="2">Belongs to the major facilitator superfamily. TCR/Tet family.</text>
</comment>
<feature type="transmembrane region" description="Helical" evidence="9">
    <location>
        <begin position="280"/>
        <end position="299"/>
    </location>
</feature>
<sequence length="571" mass="58959">MTTAPTAPGGSSGTLLDRRALALLFAGLILSMLLASLNQTILATALPTLVGELQGAHLMVWVITAYILASTVMMPVYGKLGDLIGRKPLLVGAIALFMAGSVVSALTLNMTGLIVGRTIQGLGGGGLIILSQAIIADVVPPRERGKYMGIMGGVFAFSSVAGPLLGGWLTEGPGWRWAFWMNIPLGLAALAAALFLMPLPRNRRGRPHLDLAGMGLIAVGTTCLVLLGTWGGSHYAWNSPIILGLIAGTVVAAALFVFVEGRTREPIIPLHLFADRNFNLTTVAGLFIGIGMFGVLGYMPTYLQMVAGQDATASGLLMVPMMGSMLVTSTAGGWYVSRTGRYKWMPIAGSVLIAAALVALSTLSVGTPIWLACVYLGVLGVGLGGTMQILVLVVQNSFPVTQVGTATAANNFFRQIGGTLGSAVVGSVFTARLLSLLTERLPGAEGAVEGGTSALTPDVVKHLDDALRIPIVDAYNDALTPIYLVIAPLAVLAAILLCFIDEKPLATRIEREAPAESVVPADAPVPTDLAAGAQARVPGAPAAEEAAAGDVDPLADADPRAIEGTSAGSRR</sequence>
<evidence type="ECO:0000256" key="7">
    <source>
        <dbReference type="ARBA" id="ARBA00023136"/>
    </source>
</evidence>
<feature type="domain" description="Major facilitator superfamily (MFS) profile" evidence="10">
    <location>
        <begin position="24"/>
        <end position="505"/>
    </location>
</feature>
<feature type="transmembrane region" description="Helical" evidence="9">
    <location>
        <begin position="482"/>
        <end position="500"/>
    </location>
</feature>
<feature type="transmembrane region" description="Helical" evidence="9">
    <location>
        <begin position="344"/>
        <end position="363"/>
    </location>
</feature>
<dbReference type="FunFam" id="1.20.1720.10:FF:000004">
    <property type="entry name" value="EmrB/QacA family drug resistance transporter"/>
    <property type="match status" value="1"/>
</dbReference>
<dbReference type="NCBIfam" id="TIGR00711">
    <property type="entry name" value="efflux_EmrB"/>
    <property type="match status" value="1"/>
</dbReference>
<dbReference type="Proteomes" id="UP000419743">
    <property type="component" value="Unassembled WGS sequence"/>
</dbReference>
<feature type="transmembrane region" description="Helical" evidence="9">
    <location>
        <begin position="147"/>
        <end position="165"/>
    </location>
</feature>
<feature type="transmembrane region" description="Helical" evidence="9">
    <location>
        <begin position="369"/>
        <end position="394"/>
    </location>
</feature>
<dbReference type="PANTHER" id="PTHR23501:SF197">
    <property type="entry name" value="COMD"/>
    <property type="match status" value="1"/>
</dbReference>
<dbReference type="PANTHER" id="PTHR23501">
    <property type="entry name" value="MAJOR FACILITATOR SUPERFAMILY"/>
    <property type="match status" value="1"/>
</dbReference>
<evidence type="ECO:0000256" key="4">
    <source>
        <dbReference type="ARBA" id="ARBA00022475"/>
    </source>
</evidence>
<evidence type="ECO:0000259" key="10">
    <source>
        <dbReference type="PROSITE" id="PS50850"/>
    </source>
</evidence>
<dbReference type="InterPro" id="IPR036259">
    <property type="entry name" value="MFS_trans_sf"/>
</dbReference>
<evidence type="ECO:0000313" key="11">
    <source>
        <dbReference type="EMBL" id="VZO38362.1"/>
    </source>
</evidence>
<dbReference type="GO" id="GO:0005886">
    <property type="term" value="C:plasma membrane"/>
    <property type="evidence" value="ECO:0007669"/>
    <property type="project" value="UniProtKB-SubCell"/>
</dbReference>
<feature type="transmembrane region" description="Helical" evidence="9">
    <location>
        <begin position="114"/>
        <end position="135"/>
    </location>
</feature>
<organism evidence="11 12">
    <name type="scientific">Occultella aeris</name>
    <dbReference type="NCBI Taxonomy" id="2761496"/>
    <lineage>
        <taxon>Bacteria</taxon>
        <taxon>Bacillati</taxon>
        <taxon>Actinomycetota</taxon>
        <taxon>Actinomycetes</taxon>
        <taxon>Micrococcales</taxon>
        <taxon>Ruaniaceae</taxon>
        <taxon>Occultella</taxon>
    </lineage>
</organism>
<dbReference type="GO" id="GO:0022857">
    <property type="term" value="F:transmembrane transporter activity"/>
    <property type="evidence" value="ECO:0007669"/>
    <property type="project" value="InterPro"/>
</dbReference>
<dbReference type="SUPFAM" id="SSF103473">
    <property type="entry name" value="MFS general substrate transporter"/>
    <property type="match status" value="2"/>
</dbReference>
<evidence type="ECO:0000313" key="12">
    <source>
        <dbReference type="Proteomes" id="UP000419743"/>
    </source>
</evidence>
<evidence type="ECO:0000256" key="3">
    <source>
        <dbReference type="ARBA" id="ARBA00022448"/>
    </source>
</evidence>
<feature type="transmembrane region" description="Helical" evidence="9">
    <location>
        <begin position="415"/>
        <end position="434"/>
    </location>
</feature>
<dbReference type="Pfam" id="PF07690">
    <property type="entry name" value="MFS_1"/>
    <property type="match status" value="1"/>
</dbReference>
<dbReference type="InterPro" id="IPR004638">
    <property type="entry name" value="EmrB-like"/>
</dbReference>